<feature type="region of interest" description="Disordered" evidence="3">
    <location>
        <begin position="235"/>
        <end position="333"/>
    </location>
</feature>
<keyword evidence="2" id="KW-0378">Hydrolase</keyword>
<dbReference type="EMBL" id="KN832874">
    <property type="protein sequence ID" value="KIN02576.1"/>
    <property type="molecule type" value="Genomic_DNA"/>
</dbReference>
<evidence type="ECO:0000256" key="3">
    <source>
        <dbReference type="SAM" id="MobiDB-lite"/>
    </source>
</evidence>
<feature type="region of interest" description="Disordered" evidence="3">
    <location>
        <begin position="352"/>
        <end position="378"/>
    </location>
</feature>
<feature type="compositionally biased region" description="Polar residues" evidence="3">
    <location>
        <begin position="264"/>
        <end position="278"/>
    </location>
</feature>
<reference evidence="5" key="2">
    <citation type="submission" date="2015-01" db="EMBL/GenBank/DDBJ databases">
        <title>Evolutionary Origins and Diversification of the Mycorrhizal Mutualists.</title>
        <authorList>
            <consortium name="DOE Joint Genome Institute"/>
            <consortium name="Mycorrhizal Genomics Consortium"/>
            <person name="Kohler A."/>
            <person name="Kuo A."/>
            <person name="Nagy L.G."/>
            <person name="Floudas D."/>
            <person name="Copeland A."/>
            <person name="Barry K.W."/>
            <person name="Cichocki N."/>
            <person name="Veneault-Fourrey C."/>
            <person name="LaButti K."/>
            <person name="Lindquist E.A."/>
            <person name="Lipzen A."/>
            <person name="Lundell T."/>
            <person name="Morin E."/>
            <person name="Murat C."/>
            <person name="Riley R."/>
            <person name="Ohm R."/>
            <person name="Sun H."/>
            <person name="Tunlid A."/>
            <person name="Henrissat B."/>
            <person name="Grigoriev I.V."/>
            <person name="Hibbett D.S."/>
            <person name="Martin F."/>
        </authorList>
    </citation>
    <scope>NUCLEOTIDE SEQUENCE [LARGE SCALE GENOMIC DNA]</scope>
    <source>
        <strain evidence="5">Zn</strain>
    </source>
</reference>
<dbReference type="AlphaFoldDB" id="A0A0C3H339"/>
<proteinExistence type="predicted"/>
<accession>A0A0C3H339</accession>
<name>A0A0C3H339_OIDMZ</name>
<organism evidence="4 5">
    <name type="scientific">Oidiodendron maius (strain Zn)</name>
    <dbReference type="NCBI Taxonomy" id="913774"/>
    <lineage>
        <taxon>Eukaryota</taxon>
        <taxon>Fungi</taxon>
        <taxon>Dikarya</taxon>
        <taxon>Ascomycota</taxon>
        <taxon>Pezizomycotina</taxon>
        <taxon>Leotiomycetes</taxon>
        <taxon>Leotiomycetes incertae sedis</taxon>
        <taxon>Myxotrichaceae</taxon>
        <taxon>Oidiodendron</taxon>
    </lineage>
</organism>
<keyword evidence="5" id="KW-1185">Reference proteome</keyword>
<reference evidence="4 5" key="1">
    <citation type="submission" date="2014-04" db="EMBL/GenBank/DDBJ databases">
        <authorList>
            <consortium name="DOE Joint Genome Institute"/>
            <person name="Kuo A."/>
            <person name="Martino E."/>
            <person name="Perotto S."/>
            <person name="Kohler A."/>
            <person name="Nagy L.G."/>
            <person name="Floudas D."/>
            <person name="Copeland A."/>
            <person name="Barry K.W."/>
            <person name="Cichocki N."/>
            <person name="Veneault-Fourrey C."/>
            <person name="LaButti K."/>
            <person name="Lindquist E.A."/>
            <person name="Lipzen A."/>
            <person name="Lundell T."/>
            <person name="Morin E."/>
            <person name="Murat C."/>
            <person name="Sun H."/>
            <person name="Tunlid A."/>
            <person name="Henrissat B."/>
            <person name="Grigoriev I.V."/>
            <person name="Hibbett D.S."/>
            <person name="Martin F."/>
            <person name="Nordberg H.P."/>
            <person name="Cantor M.N."/>
            <person name="Hua S.X."/>
        </authorList>
    </citation>
    <scope>NUCLEOTIDE SEQUENCE [LARGE SCALE GENOMIC DNA]</scope>
    <source>
        <strain evidence="4 5">Zn</strain>
    </source>
</reference>
<feature type="compositionally biased region" description="Polar residues" evidence="3">
    <location>
        <begin position="288"/>
        <end position="298"/>
    </location>
</feature>
<evidence type="ECO:0000313" key="4">
    <source>
        <dbReference type="EMBL" id="KIN02576.1"/>
    </source>
</evidence>
<dbReference type="InterPro" id="IPR016191">
    <property type="entry name" value="Ribonuclease/ribotoxin"/>
</dbReference>
<sequence>MGIFGDLFDPVSPMPWEMGDVPGRKQSLRLEDIYDITPSAESKYPESVWAPPPEIGRGPASDPYPDPYEFKKRELVAACRQAMKMNGMGEKYPRPWTIDDEPTNYMAFPILPGQRIWTGGEPGRFRIVYNKFDGSFYRVVMHRYTTPLSERESTSLGFCWVGEKCGHESSHCHFGSTSPFAKSSHEYPFSPDDIGPHPLRQNPLEVESPRVATKQINNVKSPTHESDPCFVHATIEPVDTPSNAESRRPSLGNRLVKSPPSTPRRFSNVLSPPQSQRTMLVKSPPVRSRSNAIQSLSLGSDPGPIILSPSSRSISDNIQSPPPSTYAHLPKSTPTVSRHLSIIPSPEIDQENRFVKSPPLPPRRTSVIQSPHDGYDPRLPRSPRLAANSFSSIHSPVINQDSPFIKSPPMTPMTPQSYSNMHSPTMGYDPGLQRSPRISIRPFNTGQSPILEEETPIKSLKVGIRPSRSFQSPVLGQDPRLTNSPPVIQITRWTDHAQPRRASHA</sequence>
<dbReference type="Gene3D" id="3.10.450.30">
    <property type="entry name" value="Microbial ribonucleases"/>
    <property type="match status" value="1"/>
</dbReference>
<dbReference type="GO" id="GO:0004540">
    <property type="term" value="F:RNA nuclease activity"/>
    <property type="evidence" value="ECO:0007669"/>
    <property type="project" value="InterPro"/>
</dbReference>
<evidence type="ECO:0000256" key="1">
    <source>
        <dbReference type="ARBA" id="ARBA00022722"/>
    </source>
</evidence>
<dbReference type="GO" id="GO:0016787">
    <property type="term" value="F:hydrolase activity"/>
    <property type="evidence" value="ECO:0007669"/>
    <property type="project" value="UniProtKB-KW"/>
</dbReference>
<protein>
    <submittedName>
        <fullName evidence="4">Uncharacterized protein</fullName>
    </submittedName>
</protein>
<dbReference type="GO" id="GO:0003723">
    <property type="term" value="F:RNA binding"/>
    <property type="evidence" value="ECO:0007669"/>
    <property type="project" value="InterPro"/>
</dbReference>
<dbReference type="HOGENOM" id="CLU_539786_0_0_1"/>
<evidence type="ECO:0000313" key="5">
    <source>
        <dbReference type="Proteomes" id="UP000054321"/>
    </source>
</evidence>
<dbReference type="InParanoid" id="A0A0C3H339"/>
<feature type="compositionally biased region" description="Low complexity" evidence="3">
    <location>
        <begin position="302"/>
        <end position="319"/>
    </location>
</feature>
<keyword evidence="1" id="KW-0540">Nuclease</keyword>
<evidence type="ECO:0000256" key="2">
    <source>
        <dbReference type="ARBA" id="ARBA00022801"/>
    </source>
</evidence>
<gene>
    <name evidence="4" type="ORF">OIDMADRAFT_178506</name>
</gene>
<dbReference type="Proteomes" id="UP000054321">
    <property type="component" value="Unassembled WGS sequence"/>
</dbReference>
<dbReference type="SUPFAM" id="SSF53933">
    <property type="entry name" value="Microbial ribonucleases"/>
    <property type="match status" value="1"/>
</dbReference>